<dbReference type="PROSITE" id="PS51217">
    <property type="entry name" value="UVRD_HELICASE_CTER"/>
    <property type="match status" value="1"/>
</dbReference>
<dbReference type="GO" id="GO:0005634">
    <property type="term" value="C:nucleus"/>
    <property type="evidence" value="ECO:0007669"/>
    <property type="project" value="TreeGrafter"/>
</dbReference>
<dbReference type="GO" id="GO:0005524">
    <property type="term" value="F:ATP binding"/>
    <property type="evidence" value="ECO:0007669"/>
    <property type="project" value="UniProtKB-UniRule"/>
</dbReference>
<comment type="similarity">
    <text evidence="1">Belongs to the helicase family. UvrD subfamily.</text>
</comment>
<accession>A0A1J4MHR6</accession>
<dbReference type="PANTHER" id="PTHR11070">
    <property type="entry name" value="UVRD / RECB / PCRA DNA HELICASE FAMILY MEMBER"/>
    <property type="match status" value="1"/>
</dbReference>
<dbReference type="CDD" id="cd17932">
    <property type="entry name" value="DEXQc_UvrD"/>
    <property type="match status" value="1"/>
</dbReference>
<proteinExistence type="inferred from homology"/>
<dbReference type="Gene3D" id="1.10.486.10">
    <property type="entry name" value="PCRA, domain 4"/>
    <property type="match status" value="1"/>
</dbReference>
<dbReference type="Gene3D" id="3.40.50.300">
    <property type="entry name" value="P-loop containing nucleotide triphosphate hydrolases"/>
    <property type="match status" value="4"/>
</dbReference>
<reference evidence="14 15" key="1">
    <citation type="submission" date="2016-10" db="EMBL/GenBank/DDBJ databases">
        <title>Reductive evolution of mitochondrial metabolism and differential evolution of invasion-related proteins in Cryptosporidium.</title>
        <authorList>
            <person name="Liu S."/>
            <person name="Roellig D.M."/>
            <person name="Guo Y."/>
            <person name="Li N."/>
            <person name="Frace M.A."/>
            <person name="Tang K."/>
            <person name="Zhang L."/>
            <person name="Feng Y."/>
            <person name="Xiao L."/>
        </authorList>
    </citation>
    <scope>NUCLEOTIDE SEQUENCE [LARGE SCALE GENOMIC DNA]</scope>
    <source>
        <strain evidence="14">39726</strain>
    </source>
</reference>
<dbReference type="InterPro" id="IPR027417">
    <property type="entry name" value="P-loop_NTPase"/>
</dbReference>
<evidence type="ECO:0000313" key="15">
    <source>
        <dbReference type="Proteomes" id="UP000186176"/>
    </source>
</evidence>
<dbReference type="VEuPathDB" id="CryptoDB:cubi_03550"/>
<evidence type="ECO:0000256" key="3">
    <source>
        <dbReference type="ARBA" id="ARBA00022801"/>
    </source>
</evidence>
<evidence type="ECO:0000256" key="7">
    <source>
        <dbReference type="ARBA" id="ARBA00023235"/>
    </source>
</evidence>
<dbReference type="Pfam" id="PF00580">
    <property type="entry name" value="UvrD-helicase"/>
    <property type="match status" value="1"/>
</dbReference>
<dbReference type="InterPro" id="IPR014016">
    <property type="entry name" value="UvrD-like_ATP-bd"/>
</dbReference>
<dbReference type="OrthoDB" id="417752at2759"/>
<dbReference type="Pfam" id="PF13361">
    <property type="entry name" value="UvrD_C"/>
    <property type="match status" value="2"/>
</dbReference>
<evidence type="ECO:0000256" key="1">
    <source>
        <dbReference type="ARBA" id="ARBA00009922"/>
    </source>
</evidence>
<comment type="caution">
    <text evidence="14">The sequence shown here is derived from an EMBL/GenBank/DDBJ whole genome shotgun (WGS) entry which is preliminary data.</text>
</comment>
<dbReference type="GO" id="GO:0043138">
    <property type="term" value="F:3'-5' DNA helicase activity"/>
    <property type="evidence" value="ECO:0007669"/>
    <property type="project" value="UniProtKB-EC"/>
</dbReference>
<evidence type="ECO:0000256" key="6">
    <source>
        <dbReference type="ARBA" id="ARBA00023125"/>
    </source>
</evidence>
<organism evidence="14 15">
    <name type="scientific">Cryptosporidium ubiquitum</name>
    <dbReference type="NCBI Taxonomy" id="857276"/>
    <lineage>
        <taxon>Eukaryota</taxon>
        <taxon>Sar</taxon>
        <taxon>Alveolata</taxon>
        <taxon>Apicomplexa</taxon>
        <taxon>Conoidasida</taxon>
        <taxon>Coccidia</taxon>
        <taxon>Eucoccidiorida</taxon>
        <taxon>Eimeriorina</taxon>
        <taxon>Cryptosporidiidae</taxon>
        <taxon>Cryptosporidium</taxon>
    </lineage>
</organism>
<evidence type="ECO:0000256" key="5">
    <source>
        <dbReference type="ARBA" id="ARBA00022840"/>
    </source>
</evidence>
<protein>
    <recommendedName>
        <fullName evidence="9">DNA 3'-5' helicase</fullName>
        <ecNumber evidence="9">5.6.2.4</ecNumber>
    </recommendedName>
</protein>
<dbReference type="InterPro" id="IPR014017">
    <property type="entry name" value="DNA_helicase_UvrD-like_C"/>
</dbReference>
<evidence type="ECO:0000256" key="2">
    <source>
        <dbReference type="ARBA" id="ARBA00022741"/>
    </source>
</evidence>
<dbReference type="GeneID" id="39980342"/>
<name>A0A1J4MHR6_9CRYT</name>
<dbReference type="GO" id="GO:0016787">
    <property type="term" value="F:hydrolase activity"/>
    <property type="evidence" value="ECO:0007669"/>
    <property type="project" value="UniProtKB-UniRule"/>
</dbReference>
<keyword evidence="3 11" id="KW-0378">Hydrolase</keyword>
<dbReference type="EC" id="5.6.2.4" evidence="9"/>
<evidence type="ECO:0000259" key="12">
    <source>
        <dbReference type="PROSITE" id="PS51198"/>
    </source>
</evidence>
<dbReference type="RefSeq" id="XP_028875007.1">
    <property type="nucleotide sequence ID" value="XM_029020563.1"/>
</dbReference>
<sequence>MSKFNEQIKELNRNSLTNFEKDEKIHSMLFGRLTCEQKKAVFMNHESSLLIVAGPGTGKTATLTSRIVRFLLSGYSPILALTFTRKAANELKSRVSTIYTSSAKIMYAKLKNLKSSSQNDKYLSDFISTPEIFIGTIHSFCWKVLKEYGTFIDLPKDITIIDKEMAFKLLKSCISEDFNTVSSKLSDYSSLIFDPINYDEIERDDFDGDNEDDEVGDKTRSVEIEQLKNLNNNLNFLKKETDDDGQSTKNELEKILKIIKLLKIKKYINKNECTIDDVNGNHKLFGVYLSYTKKMAMNKPYLLDYTDLIILTLRLLENNIKIREEIQDSYPYIFCDEFQDTSKLQFKILELLTRSQNKKRKFGLEEFLENESLKKGGITVVGDDDQAIYSWRGVDTGVFSQFSSIFKQNFSLVYLTTNFRSSKSIIAVSNYLIKNNKSRIIKSLTSNNGPGIEPAVYYFSKQIDEMQWIASTILLFKIKYNYSWSDFAILARTNDTLFYIEKLFSDKQFLISCIEMFQDTENINQEKNWFKMISNDLLNFDINQLNEFKSLEIIFPMENTSRSNPKSTSDLLSKTEILDILSYCRLIVDETADDCFLRVCNRPKRGIGDNAIKLIEDYGAQGISLMRKSTQPLNGICELSNGFINEQTNTYKSIMNVCRMLVSNKLEIRSKFDHSLYKKTINSIKLFLESVDDLKKFVKNKVSVREIINEIVKKMNLDYRDINNKDFKKKKISPSNSFTNLNYKIANSEKANMRKLSIFNSISALLKYSEPYTPNEEQPTGYECLLCFLQDASNGLLQIKKGEKISLSTIHKAKGLEWKVVFIPKFIDKIFPLYRETEYLELKNEFNEIISEEERRIAYVAFTRAKERLLISVPLNVGKPSPFIQDANLPTYNRVSKKKELIKQCPRIVTGKNWIKFH</sequence>
<dbReference type="InterPro" id="IPR013986">
    <property type="entry name" value="DExx_box_DNA_helicase_dom_sf"/>
</dbReference>
<evidence type="ECO:0000256" key="10">
    <source>
        <dbReference type="ARBA" id="ARBA00048988"/>
    </source>
</evidence>
<comment type="catalytic activity">
    <reaction evidence="10">
        <text>ATP + H2O = ADP + phosphate + H(+)</text>
        <dbReference type="Rhea" id="RHEA:13065"/>
        <dbReference type="ChEBI" id="CHEBI:15377"/>
        <dbReference type="ChEBI" id="CHEBI:15378"/>
        <dbReference type="ChEBI" id="CHEBI:30616"/>
        <dbReference type="ChEBI" id="CHEBI:43474"/>
        <dbReference type="ChEBI" id="CHEBI:456216"/>
        <dbReference type="EC" id="5.6.2.4"/>
    </reaction>
</comment>
<evidence type="ECO:0000256" key="4">
    <source>
        <dbReference type="ARBA" id="ARBA00022806"/>
    </source>
</evidence>
<dbReference type="EMBL" id="LRBP01000014">
    <property type="protein sequence ID" value="OII73752.1"/>
    <property type="molecule type" value="Genomic_DNA"/>
</dbReference>
<keyword evidence="2 11" id="KW-0547">Nucleotide-binding</keyword>
<keyword evidence="5 11" id="KW-0067">ATP-binding</keyword>
<dbReference type="PANTHER" id="PTHR11070:SF2">
    <property type="entry name" value="ATP-DEPENDENT DNA HELICASE SRS2"/>
    <property type="match status" value="1"/>
</dbReference>
<keyword evidence="6" id="KW-0238">DNA-binding</keyword>
<gene>
    <name evidence="14" type="ORF">cubi_03550</name>
</gene>
<dbReference type="InterPro" id="IPR000212">
    <property type="entry name" value="DNA_helicase_UvrD/REP"/>
</dbReference>
<feature type="domain" description="UvrD-like helicase C-terminal" evidence="13">
    <location>
        <begin position="423"/>
        <end position="815"/>
    </location>
</feature>
<dbReference type="Gene3D" id="1.10.10.160">
    <property type="match status" value="1"/>
</dbReference>
<feature type="binding site" evidence="11">
    <location>
        <begin position="53"/>
        <end position="60"/>
    </location>
    <ligand>
        <name>ATP</name>
        <dbReference type="ChEBI" id="CHEBI:30616"/>
    </ligand>
</feature>
<dbReference type="GO" id="GO:0000725">
    <property type="term" value="P:recombinational repair"/>
    <property type="evidence" value="ECO:0007669"/>
    <property type="project" value="TreeGrafter"/>
</dbReference>
<dbReference type="AlphaFoldDB" id="A0A1J4MHR6"/>
<evidence type="ECO:0000256" key="11">
    <source>
        <dbReference type="PROSITE-ProRule" id="PRU00560"/>
    </source>
</evidence>
<keyword evidence="7" id="KW-0413">Isomerase</keyword>
<comment type="catalytic activity">
    <reaction evidence="8">
        <text>Couples ATP hydrolysis with the unwinding of duplex DNA by translocating in the 3'-5' direction.</text>
        <dbReference type="EC" id="5.6.2.4"/>
    </reaction>
</comment>
<dbReference type="SUPFAM" id="SSF52540">
    <property type="entry name" value="P-loop containing nucleoside triphosphate hydrolases"/>
    <property type="match status" value="1"/>
</dbReference>
<evidence type="ECO:0000259" key="13">
    <source>
        <dbReference type="PROSITE" id="PS51217"/>
    </source>
</evidence>
<keyword evidence="15" id="KW-1185">Reference proteome</keyword>
<dbReference type="PROSITE" id="PS51198">
    <property type="entry name" value="UVRD_HELICASE_ATP_BIND"/>
    <property type="match status" value="1"/>
</dbReference>
<feature type="domain" description="UvrD-like helicase ATP-binding" evidence="12">
    <location>
        <begin position="32"/>
        <end position="422"/>
    </location>
</feature>
<evidence type="ECO:0000256" key="8">
    <source>
        <dbReference type="ARBA" id="ARBA00034617"/>
    </source>
</evidence>
<dbReference type="Proteomes" id="UP000186176">
    <property type="component" value="Unassembled WGS sequence"/>
</dbReference>
<evidence type="ECO:0000256" key="9">
    <source>
        <dbReference type="ARBA" id="ARBA00034808"/>
    </source>
</evidence>
<keyword evidence="4 11" id="KW-0347">Helicase</keyword>
<dbReference type="GO" id="GO:0003677">
    <property type="term" value="F:DNA binding"/>
    <property type="evidence" value="ECO:0007669"/>
    <property type="project" value="UniProtKB-KW"/>
</dbReference>
<evidence type="ECO:0000313" key="14">
    <source>
        <dbReference type="EMBL" id="OII73752.1"/>
    </source>
</evidence>